<organism evidence="2 3">
    <name type="scientific">Pseudomonas fitomaticsae</name>
    <dbReference type="NCBI Taxonomy" id="2837969"/>
    <lineage>
        <taxon>Bacteria</taxon>
        <taxon>Pseudomonadati</taxon>
        <taxon>Pseudomonadota</taxon>
        <taxon>Gammaproteobacteria</taxon>
        <taxon>Pseudomonadales</taxon>
        <taxon>Pseudomonadaceae</taxon>
        <taxon>Pseudomonas</taxon>
    </lineage>
</organism>
<evidence type="ECO:0000313" key="3">
    <source>
        <dbReference type="Proteomes" id="UP001162907"/>
    </source>
</evidence>
<evidence type="ECO:0000313" key="2">
    <source>
        <dbReference type="EMBL" id="UFP98428.1"/>
    </source>
</evidence>
<dbReference type="EMBL" id="CP075567">
    <property type="protein sequence ID" value="UFP98428.1"/>
    <property type="molecule type" value="Genomic_DNA"/>
</dbReference>
<reference evidence="2 3" key="1">
    <citation type="journal article" date="2022" name="Int. J. Syst. Evol. Microbiol.">
        <title>Pseudomonas fitomaticsae sp. nov., isolated at Marimurtra Botanical Garden in Blanes, Catalonia, Spain.</title>
        <authorList>
            <person name="Atanasov K.E."/>
            <person name="Galbis D.M."/>
            <person name="Cornado D."/>
            <person name="Serpico A."/>
            <person name="Sanchez G."/>
            <person name="Bosch M."/>
            <person name="Ferrer A."/>
            <person name="Altabella T."/>
        </authorList>
    </citation>
    <scope>NUCLEOTIDE SEQUENCE [LARGE SCALE GENOMIC DNA]</scope>
    <source>
        <strain evidence="2 3">FIT81</strain>
    </source>
</reference>
<dbReference type="RefSeq" id="WP_230732409.1">
    <property type="nucleotide sequence ID" value="NZ_CP075567.1"/>
</dbReference>
<gene>
    <name evidence="2" type="ORF">KJY40_20570</name>
</gene>
<keyword evidence="3" id="KW-1185">Reference proteome</keyword>
<name>A0ABY3PXX5_9PSED</name>
<dbReference type="InterPro" id="IPR006120">
    <property type="entry name" value="Resolvase_HTH_dom"/>
</dbReference>
<dbReference type="Pfam" id="PF02796">
    <property type="entry name" value="HTH_7"/>
    <property type="match status" value="1"/>
</dbReference>
<proteinExistence type="predicted"/>
<dbReference type="Gene3D" id="1.10.10.60">
    <property type="entry name" value="Homeodomain-like"/>
    <property type="match status" value="1"/>
</dbReference>
<accession>A0ABY3PXX5</accession>
<protein>
    <submittedName>
        <fullName evidence="2">Helix-turn-helix domain-containing protein</fullName>
    </submittedName>
</protein>
<sequence length="292" mass="31911">MSHPLVLNLITTTHAANDDALDIRSTLSRYRTVTIDGYVLCKTTGEILACSTIIDYSPEPYDYPVAASQGTSKYTVDEDGSPFIISSSTEEKISAVIVSTLPTTSSLQKSKTGKGRKAQTIKNPLYVVFQATKIDKIPTPWLDNYIHGAINTGPGVIKGKYSVSPADVAKLLHLPEISVESVSGCLLNHDHEPMSIRQIQRVVEAARVALKGIALYLEHHTEILLALGVEVDFDSLWASCPPDAKPAGRKEHPKLQEVLQLLEQGEEVKAIARQTGVSKTTIKKWKQERLAA</sequence>
<dbReference type="Proteomes" id="UP001162907">
    <property type="component" value="Chromosome"/>
</dbReference>
<evidence type="ECO:0000259" key="1">
    <source>
        <dbReference type="Pfam" id="PF02796"/>
    </source>
</evidence>
<feature type="domain" description="Resolvase HTH" evidence="1">
    <location>
        <begin position="250"/>
        <end position="286"/>
    </location>
</feature>